<dbReference type="Proteomes" id="UP000198217">
    <property type="component" value="Chromosome I"/>
</dbReference>
<proteinExistence type="predicted"/>
<organism evidence="1 2">
    <name type="scientific">Micromonospora echinaurantiaca</name>
    <dbReference type="NCBI Taxonomy" id="47857"/>
    <lineage>
        <taxon>Bacteria</taxon>
        <taxon>Bacillati</taxon>
        <taxon>Actinomycetota</taxon>
        <taxon>Actinomycetes</taxon>
        <taxon>Micromonosporales</taxon>
        <taxon>Micromonosporaceae</taxon>
        <taxon>Micromonospora</taxon>
    </lineage>
</organism>
<dbReference type="EMBL" id="LT607750">
    <property type="protein sequence ID" value="SCG46950.1"/>
    <property type="molecule type" value="Genomic_DNA"/>
</dbReference>
<protein>
    <submittedName>
        <fullName evidence="1">Uncharacterized protein</fullName>
    </submittedName>
</protein>
<accession>A0A1C5HLQ3</accession>
<gene>
    <name evidence="1" type="ORF">GA0070609_1853</name>
</gene>
<evidence type="ECO:0000313" key="2">
    <source>
        <dbReference type="Proteomes" id="UP000198217"/>
    </source>
</evidence>
<reference evidence="1 2" key="1">
    <citation type="submission" date="2016-06" db="EMBL/GenBank/DDBJ databases">
        <authorList>
            <person name="Kjaerup R.B."/>
            <person name="Dalgaard T.S."/>
            <person name="Juul-Madsen H.R."/>
        </authorList>
    </citation>
    <scope>NUCLEOTIDE SEQUENCE [LARGE SCALE GENOMIC DNA]</scope>
    <source>
        <strain evidence="1 2">DSM 43904</strain>
    </source>
</reference>
<dbReference type="AlphaFoldDB" id="A0A1C5HLQ3"/>
<dbReference type="RefSeq" id="WP_088993421.1">
    <property type="nucleotide sequence ID" value="NZ_JBFAQF010000027.1"/>
</dbReference>
<evidence type="ECO:0000313" key="1">
    <source>
        <dbReference type="EMBL" id="SCG46950.1"/>
    </source>
</evidence>
<name>A0A1C5HLQ3_9ACTN</name>
<keyword evidence="2" id="KW-1185">Reference proteome</keyword>
<sequence length="74" mass="8484">MPEPVSFARDVLPLFRELDLEMPHAFDLSDHADVCAWAEAIHERLADGSMPCDAPWPDEDVALFRRWIDEGQHP</sequence>